<protein>
    <submittedName>
        <fullName evidence="1">Uncharacterized protein</fullName>
    </submittedName>
</protein>
<evidence type="ECO:0000313" key="2">
    <source>
        <dbReference type="Proteomes" id="UP000030687"/>
    </source>
</evidence>
<keyword evidence="2" id="KW-1185">Reference proteome</keyword>
<name>V4V023_CITCL</name>
<dbReference type="Gramene" id="ESR45084">
    <property type="protein sequence ID" value="ESR45084"/>
    <property type="gene ID" value="CICLE_v10003656mg"/>
</dbReference>
<reference evidence="1 2" key="1">
    <citation type="submission" date="2013-10" db="EMBL/GenBank/DDBJ databases">
        <authorList>
            <consortium name="International Citrus Genome Consortium"/>
            <person name="Jenkins J."/>
            <person name="Schmutz J."/>
            <person name="Prochnik S."/>
            <person name="Rokhsar D."/>
            <person name="Gmitter F."/>
            <person name="Ollitrault P."/>
            <person name="Machado M."/>
            <person name="Talon M."/>
            <person name="Wincker P."/>
            <person name="Jaillon O."/>
            <person name="Morgante M."/>
        </authorList>
    </citation>
    <scope>NUCLEOTIDE SEQUENCE</scope>
    <source>
        <strain evidence="2">cv. Clemenules</strain>
    </source>
</reference>
<organism evidence="1 2">
    <name type="scientific">Citrus clementina</name>
    <name type="common">Clementine</name>
    <name type="synonym">Citrus deliciosa x Citrus sinensis</name>
    <dbReference type="NCBI Taxonomy" id="85681"/>
    <lineage>
        <taxon>Eukaryota</taxon>
        <taxon>Viridiplantae</taxon>
        <taxon>Streptophyta</taxon>
        <taxon>Embryophyta</taxon>
        <taxon>Tracheophyta</taxon>
        <taxon>Spermatophyta</taxon>
        <taxon>Magnoliopsida</taxon>
        <taxon>eudicotyledons</taxon>
        <taxon>Gunneridae</taxon>
        <taxon>Pentapetalae</taxon>
        <taxon>rosids</taxon>
        <taxon>malvids</taxon>
        <taxon>Sapindales</taxon>
        <taxon>Rutaceae</taxon>
        <taxon>Aurantioideae</taxon>
        <taxon>Citrus</taxon>
    </lineage>
</organism>
<dbReference type="KEGG" id="cic:CICLE_v10003656mg"/>
<dbReference type="Proteomes" id="UP000030687">
    <property type="component" value="Unassembled WGS sequence"/>
</dbReference>
<dbReference type="AlphaFoldDB" id="V4V023"/>
<sequence length="103" mass="11611">HSSLIFLLQSNTISYYLTQFFPLNLTYLQLPEGERKAKNTRPFESLRARKCTGERSPLPSIPLHFIVSLAQLNNTGFASSPLRSSLLSIQLKFSLSISPLFNP</sequence>
<dbReference type="EMBL" id="KI536799">
    <property type="protein sequence ID" value="ESR45084.1"/>
    <property type="molecule type" value="Genomic_DNA"/>
</dbReference>
<dbReference type="InParanoid" id="V4V023"/>
<accession>V4V023</accession>
<feature type="non-terminal residue" evidence="1">
    <location>
        <position position="1"/>
    </location>
</feature>
<proteinExistence type="predicted"/>
<gene>
    <name evidence="1" type="ORF">CICLE_v10003656mg</name>
</gene>
<evidence type="ECO:0000313" key="1">
    <source>
        <dbReference type="EMBL" id="ESR45084.1"/>
    </source>
</evidence>